<protein>
    <submittedName>
        <fullName evidence="7">Ribosomal RNA large subunit methyltransferase A</fullName>
        <ecNumber evidence="7">2.1.1.187</ecNumber>
    </submittedName>
</protein>
<evidence type="ECO:0000259" key="5">
    <source>
        <dbReference type="Pfam" id="PF13649"/>
    </source>
</evidence>
<feature type="binding site" evidence="4">
    <location>
        <position position="66"/>
    </location>
    <ligand>
        <name>S-adenosyl-L-methionine</name>
        <dbReference type="ChEBI" id="CHEBI:59789"/>
    </ligand>
</feature>
<dbReference type="GO" id="GO:0046872">
    <property type="term" value="F:metal ion binding"/>
    <property type="evidence" value="ECO:0007669"/>
    <property type="project" value="UniProtKB-KW"/>
</dbReference>
<feature type="domain" description="Methyltransferase" evidence="5">
    <location>
        <begin position="89"/>
        <end position="173"/>
    </location>
</feature>
<dbReference type="RefSeq" id="WP_115270124.1">
    <property type="nucleotide sequence ID" value="NZ_UGGU01000003.1"/>
</dbReference>
<proteinExistence type="predicted"/>
<dbReference type="Pfam" id="PF21302">
    <property type="entry name" value="Zn_ribbon_RlmA"/>
    <property type="match status" value="1"/>
</dbReference>
<dbReference type="InterPro" id="IPR016718">
    <property type="entry name" value="rRNA_m1G-MeTrfase_A_prd"/>
</dbReference>
<dbReference type="EC" id="2.1.1.187" evidence="7"/>
<feature type="binding site" evidence="3">
    <location>
        <position position="7"/>
    </location>
    <ligand>
        <name>Zn(2+)</name>
        <dbReference type="ChEBI" id="CHEBI:29105"/>
    </ligand>
</feature>
<keyword evidence="2 7" id="KW-0808">Transferase</keyword>
<keyword evidence="3" id="KW-0862">Zinc</keyword>
<feature type="binding site" evidence="4">
    <location>
        <begin position="96"/>
        <end position="97"/>
    </location>
    <ligand>
        <name>S-adenosyl-L-methionine</name>
        <dbReference type="ChEBI" id="CHEBI:59789"/>
    </ligand>
</feature>
<keyword evidence="3" id="KW-0479">Metal-binding</keyword>
<dbReference type="PANTHER" id="PTHR44942">
    <property type="entry name" value="METHYLTRANSF_11 DOMAIN-CONTAINING PROTEIN"/>
    <property type="match status" value="1"/>
</dbReference>
<dbReference type="CDD" id="cd02440">
    <property type="entry name" value="AdoMet_MTases"/>
    <property type="match status" value="1"/>
</dbReference>
<feature type="binding site" evidence="3">
    <location>
        <position position="24"/>
    </location>
    <ligand>
        <name>Zn(2+)</name>
        <dbReference type="ChEBI" id="CHEBI:29105"/>
    </ligand>
</feature>
<evidence type="ECO:0000256" key="2">
    <source>
        <dbReference type="ARBA" id="ARBA00022679"/>
    </source>
</evidence>
<dbReference type="AlphaFoldDB" id="A0A377GXC9"/>
<gene>
    <name evidence="7" type="primary">rlmA</name>
    <name evidence="7" type="ORF">NCTC10723_01094</name>
</gene>
<dbReference type="EMBL" id="UGGU01000003">
    <property type="protein sequence ID" value="STO31640.1"/>
    <property type="molecule type" value="Genomic_DNA"/>
</dbReference>
<dbReference type="PANTHER" id="PTHR44942:SF4">
    <property type="entry name" value="METHYLTRANSFERASE TYPE 11 DOMAIN-CONTAINING PROTEIN"/>
    <property type="match status" value="1"/>
</dbReference>
<name>A0A377GXC9_9FUSO</name>
<dbReference type="Gene3D" id="3.40.50.150">
    <property type="entry name" value="Vaccinia Virus protein VP39"/>
    <property type="match status" value="1"/>
</dbReference>
<dbReference type="OrthoDB" id="5522265at2"/>
<reference evidence="7 8" key="1">
    <citation type="submission" date="2018-06" db="EMBL/GenBank/DDBJ databases">
        <authorList>
            <consortium name="Pathogen Informatics"/>
            <person name="Doyle S."/>
        </authorList>
    </citation>
    <scope>NUCLEOTIDE SEQUENCE [LARGE SCALE GENOMIC DNA]</scope>
    <source>
        <strain evidence="7 8">NCTC10723</strain>
    </source>
</reference>
<keyword evidence="1 7" id="KW-0489">Methyltransferase</keyword>
<evidence type="ECO:0000313" key="7">
    <source>
        <dbReference type="EMBL" id="STO31640.1"/>
    </source>
</evidence>
<feature type="binding site" evidence="4">
    <location>
        <position position="187"/>
    </location>
    <ligand>
        <name>S-adenosyl-L-methionine</name>
        <dbReference type="ChEBI" id="CHEBI:59789"/>
    </ligand>
</feature>
<dbReference type="InterPro" id="IPR048647">
    <property type="entry name" value="RlmA_N"/>
</dbReference>
<keyword evidence="8" id="KW-1185">Reference proteome</keyword>
<organism evidence="7 8">
    <name type="scientific">Fusobacterium necrogenes</name>
    <dbReference type="NCBI Taxonomy" id="858"/>
    <lineage>
        <taxon>Bacteria</taxon>
        <taxon>Fusobacteriati</taxon>
        <taxon>Fusobacteriota</taxon>
        <taxon>Fusobacteriia</taxon>
        <taxon>Fusobacteriales</taxon>
        <taxon>Fusobacteriaceae</taxon>
        <taxon>Fusobacterium</taxon>
    </lineage>
</organism>
<dbReference type="SUPFAM" id="SSF53335">
    <property type="entry name" value="S-adenosyl-L-methionine-dependent methyltransferases"/>
    <property type="match status" value="1"/>
</dbReference>
<evidence type="ECO:0000256" key="4">
    <source>
        <dbReference type="PIRSR" id="PIRSR018249-2"/>
    </source>
</evidence>
<accession>A0A377GXC9</accession>
<dbReference type="Proteomes" id="UP000255328">
    <property type="component" value="Unassembled WGS sequence"/>
</dbReference>
<feature type="binding site" evidence="3">
    <location>
        <position position="4"/>
    </location>
    <ligand>
        <name>Zn(2+)</name>
        <dbReference type="ChEBI" id="CHEBI:29105"/>
    </ligand>
</feature>
<evidence type="ECO:0000256" key="1">
    <source>
        <dbReference type="ARBA" id="ARBA00022603"/>
    </source>
</evidence>
<dbReference type="GO" id="GO:0052911">
    <property type="term" value="F:23S rRNA (guanine(745)-N(1))-methyltransferase activity"/>
    <property type="evidence" value="ECO:0007669"/>
    <property type="project" value="UniProtKB-EC"/>
</dbReference>
<dbReference type="InterPro" id="IPR029063">
    <property type="entry name" value="SAM-dependent_MTases_sf"/>
</dbReference>
<evidence type="ECO:0000256" key="3">
    <source>
        <dbReference type="PIRSR" id="PIRSR018249-1"/>
    </source>
</evidence>
<feature type="binding site" evidence="3">
    <location>
        <position position="20"/>
    </location>
    <ligand>
        <name>Zn(2+)</name>
        <dbReference type="ChEBI" id="CHEBI:29105"/>
    </ligand>
</feature>
<evidence type="ECO:0000313" key="8">
    <source>
        <dbReference type="Proteomes" id="UP000255328"/>
    </source>
</evidence>
<evidence type="ECO:0000259" key="6">
    <source>
        <dbReference type="Pfam" id="PF21302"/>
    </source>
</evidence>
<keyword evidence="4" id="KW-0949">S-adenosyl-L-methionine</keyword>
<feature type="domain" description="23S rRNA (guanine(745)-N(1))-methyltransferase N-terminal" evidence="6">
    <location>
        <begin position="3"/>
        <end position="45"/>
    </location>
</feature>
<dbReference type="InterPro" id="IPR041698">
    <property type="entry name" value="Methyltransf_25"/>
</dbReference>
<dbReference type="InterPro" id="IPR051052">
    <property type="entry name" value="Diverse_substrate_MTase"/>
</dbReference>
<sequence length="274" mass="31315">MIICPVCKKDLIRNEKTYGCKNNHSFDMGKQGYLNLLLSNQKHSKTPGDDKEMILSRKRFLEKDYYKIISDRVNSLILENLGDKKSVNILDIGCGEGYYTGNIKKFLENLGVESNIIGIDISKEAIISAAKTYKNIDWLVASAMNIPLANESMDFVICMFAKIVPEEKMRVLKNSGKLIVVSTGEKHLIELKEVVYENVRTEFYSPVKDLKIFKHCKTINCTGKSFIAENESIRNLFDMTPYKWKSPKDGIEKLFSLDSLEITIDVNIDIFEKE</sequence>
<dbReference type="PIRSF" id="PIRSF018249">
    <property type="entry name" value="MyrA_prd"/>
    <property type="match status" value="1"/>
</dbReference>
<dbReference type="Pfam" id="PF13649">
    <property type="entry name" value="Methyltransf_25"/>
    <property type="match status" value="1"/>
</dbReference>